<dbReference type="EMBL" id="JAQMHB010000001">
    <property type="protein sequence ID" value="MDS9994252.1"/>
    <property type="molecule type" value="Genomic_DNA"/>
</dbReference>
<comment type="caution">
    <text evidence="3">The sequence shown here is derived from an EMBL/GenBank/DDBJ whole genome shotgun (WGS) entry which is preliminary data.</text>
</comment>
<evidence type="ECO:0000256" key="1">
    <source>
        <dbReference type="PROSITE-ProRule" id="PRU00023"/>
    </source>
</evidence>
<dbReference type="PROSITE" id="PS50088">
    <property type="entry name" value="ANK_REPEAT"/>
    <property type="match status" value="1"/>
</dbReference>
<organism evidence="3 4">
    <name type="scientific">Xanthomonas hawaiiensis</name>
    <dbReference type="NCBI Taxonomy" id="3003247"/>
    <lineage>
        <taxon>Bacteria</taxon>
        <taxon>Pseudomonadati</taxon>
        <taxon>Pseudomonadota</taxon>
        <taxon>Gammaproteobacteria</taxon>
        <taxon>Lysobacterales</taxon>
        <taxon>Lysobacteraceae</taxon>
        <taxon>Xanthomonas</taxon>
    </lineage>
</organism>
<reference evidence="3 4" key="1">
    <citation type="submission" date="2023-01" db="EMBL/GenBank/DDBJ databases">
        <title>Xanthomonas hawaiianensis sp. nov. isolated from Araceae family in Hawaii.</title>
        <authorList>
            <person name="Chunag S.-C."/>
            <person name="Dobhal S."/>
            <person name="Alvarez A."/>
            <person name="Arif M."/>
        </authorList>
    </citation>
    <scope>NUCLEOTIDE SEQUENCE [LARGE SCALE GENOMIC DNA]</scope>
    <source>
        <strain evidence="3 4">A2111</strain>
    </source>
</reference>
<proteinExistence type="predicted"/>
<gene>
    <name evidence="3" type="ORF">PNQ69_15920</name>
</gene>
<name>A0ABU2IA22_9XANT</name>
<dbReference type="InterPro" id="IPR002110">
    <property type="entry name" value="Ankyrin_rpt"/>
</dbReference>
<dbReference type="Pfam" id="PF00023">
    <property type="entry name" value="Ank"/>
    <property type="match status" value="1"/>
</dbReference>
<evidence type="ECO:0000313" key="3">
    <source>
        <dbReference type="EMBL" id="MDS9994252.1"/>
    </source>
</evidence>
<dbReference type="InterPro" id="IPR018756">
    <property type="entry name" value="DUF2314"/>
</dbReference>
<feature type="domain" description="DUF2314" evidence="2">
    <location>
        <begin position="13"/>
        <end position="148"/>
    </location>
</feature>
<accession>A0ABU2IA22</accession>
<dbReference type="Proteomes" id="UP001260534">
    <property type="component" value="Unassembled WGS sequence"/>
</dbReference>
<dbReference type="SUPFAM" id="SSF48403">
    <property type="entry name" value="Ankyrin repeat"/>
    <property type="match status" value="1"/>
</dbReference>
<protein>
    <submittedName>
        <fullName evidence="3">DUF2314 domain-containing protein</fullName>
    </submittedName>
</protein>
<dbReference type="InterPro" id="IPR036770">
    <property type="entry name" value="Ankyrin_rpt-contain_sf"/>
</dbReference>
<feature type="repeat" description="ANK" evidence="1">
    <location>
        <begin position="215"/>
        <end position="247"/>
    </location>
</feature>
<dbReference type="Gene3D" id="1.25.40.20">
    <property type="entry name" value="Ankyrin repeat-containing domain"/>
    <property type="match status" value="1"/>
</dbReference>
<evidence type="ECO:0000259" key="2">
    <source>
        <dbReference type="Pfam" id="PF10077"/>
    </source>
</evidence>
<keyword evidence="1" id="KW-0040">ANK repeat</keyword>
<keyword evidence="4" id="KW-1185">Reference proteome</keyword>
<dbReference type="Pfam" id="PF10077">
    <property type="entry name" value="DUF2314"/>
    <property type="match status" value="1"/>
</dbReference>
<sequence length="272" mass="30255">MSKDTTYSVDGEDAAMREAFLAARRTFKFFWREMSWEYRRIVPGLDMAAIKLAFATDSDDGDAPPVEHMWVGDVQFDGDTVSGALLNDPAYISSLQAGDAVSAPVAELEDWMYVIDGKAYGGYTIDAMRRDMSAAERAEHDAAWGLDFGAPGQVRLVPAEKKRGLLGGLFGRNDKAEDDADALALREHPMSENMGPRMDEDLRARPDMAQMVDEQGWTLLQRDALAGNYQPVETLLRHGADPSLRNPRGHTALELAQQMQWPRIVQLLQQAH</sequence>
<dbReference type="RefSeq" id="WP_209029515.1">
    <property type="nucleotide sequence ID" value="NZ_CP115873.1"/>
</dbReference>
<evidence type="ECO:0000313" key="4">
    <source>
        <dbReference type="Proteomes" id="UP001260534"/>
    </source>
</evidence>